<keyword evidence="1" id="KW-0812">Transmembrane</keyword>
<feature type="transmembrane region" description="Helical" evidence="1">
    <location>
        <begin position="88"/>
        <end position="109"/>
    </location>
</feature>
<dbReference type="EMBL" id="CP054140">
    <property type="protein sequence ID" value="QQG66384.1"/>
    <property type="molecule type" value="Genomic_DNA"/>
</dbReference>
<feature type="transmembrane region" description="Helical" evidence="1">
    <location>
        <begin position="115"/>
        <end position="135"/>
    </location>
</feature>
<dbReference type="KEGG" id="dog:HP555_11145"/>
<organism evidence="2 3">
    <name type="scientific">Desulfobulbus oligotrophicus</name>
    <dbReference type="NCBI Taxonomy" id="1909699"/>
    <lineage>
        <taxon>Bacteria</taxon>
        <taxon>Pseudomonadati</taxon>
        <taxon>Thermodesulfobacteriota</taxon>
        <taxon>Desulfobulbia</taxon>
        <taxon>Desulfobulbales</taxon>
        <taxon>Desulfobulbaceae</taxon>
        <taxon>Desulfobulbus</taxon>
    </lineage>
</organism>
<keyword evidence="3" id="KW-1185">Reference proteome</keyword>
<dbReference type="Proteomes" id="UP000596092">
    <property type="component" value="Chromosome"/>
</dbReference>
<feature type="transmembrane region" description="Helical" evidence="1">
    <location>
        <begin position="59"/>
        <end position="81"/>
    </location>
</feature>
<feature type="transmembrane region" description="Helical" evidence="1">
    <location>
        <begin position="16"/>
        <end position="39"/>
    </location>
</feature>
<dbReference type="AlphaFoldDB" id="A0A7T5VEN7"/>
<evidence type="ECO:0000256" key="1">
    <source>
        <dbReference type="SAM" id="Phobius"/>
    </source>
</evidence>
<keyword evidence="1" id="KW-1133">Transmembrane helix</keyword>
<proteinExistence type="predicted"/>
<evidence type="ECO:0000313" key="3">
    <source>
        <dbReference type="Proteomes" id="UP000596092"/>
    </source>
</evidence>
<sequence length="298" mass="32557">MYINVKNSLKSARTSALLILKFVVPLHILADILLYTGTLTPLAFLFTPVTKLLDLPGEAAMALISGVLLNIYAGIAFAAPLELTPYQWTVLAVFLGVCHSMIVESAIMAKLGISYGYSIILRGVGACVTVLPVLWMPTSFFKTGEQAQTITLPYHDSFQQMLVHSASSAFVLSCKIIVLISVIIVVMDAVKASSWVQQRLAKVNTSFSIIVGQLLGITYGAGILIRETTQGTLSRKDIFFISTFLMICHSLVEDVLLFVLFGANYWVIIGVRFTAALLISCTLLQVFRVVSIDRVVRS</sequence>
<feature type="transmembrane region" description="Helical" evidence="1">
    <location>
        <begin position="169"/>
        <end position="187"/>
    </location>
</feature>
<accession>A0A7T5VEN7</accession>
<reference evidence="2 3" key="1">
    <citation type="submission" date="2020-05" db="EMBL/GenBank/DDBJ databases">
        <title>Complete genome of Desulfobulbus oligotrophicus.</title>
        <authorList>
            <person name="Podar M."/>
        </authorList>
    </citation>
    <scope>NUCLEOTIDE SEQUENCE [LARGE SCALE GENOMIC DNA]</scope>
    <source>
        <strain evidence="2 3">Prop6</strain>
    </source>
</reference>
<feature type="transmembrane region" description="Helical" evidence="1">
    <location>
        <begin position="207"/>
        <end position="226"/>
    </location>
</feature>
<gene>
    <name evidence="2" type="ORF">HP555_11145</name>
</gene>
<name>A0A7T5VEN7_9BACT</name>
<feature type="transmembrane region" description="Helical" evidence="1">
    <location>
        <begin position="265"/>
        <end position="287"/>
    </location>
</feature>
<evidence type="ECO:0000313" key="2">
    <source>
        <dbReference type="EMBL" id="QQG66384.1"/>
    </source>
</evidence>
<keyword evidence="1" id="KW-0472">Membrane</keyword>
<dbReference type="RefSeq" id="WP_199262502.1">
    <property type="nucleotide sequence ID" value="NZ_CP054140.1"/>
</dbReference>
<feature type="transmembrane region" description="Helical" evidence="1">
    <location>
        <begin position="238"/>
        <end position="259"/>
    </location>
</feature>
<protein>
    <submittedName>
        <fullName evidence="2">Nucleoside recognition protein</fullName>
    </submittedName>
</protein>